<accession>A0A2S9YE81</accession>
<evidence type="ECO:0000313" key="3">
    <source>
        <dbReference type="Proteomes" id="UP000237968"/>
    </source>
</evidence>
<feature type="compositionally biased region" description="Polar residues" evidence="1">
    <location>
        <begin position="90"/>
        <end position="102"/>
    </location>
</feature>
<evidence type="ECO:0000313" key="2">
    <source>
        <dbReference type="EMBL" id="PRQ03419.1"/>
    </source>
</evidence>
<sequence length="395" mass="42478">MTKPVYANGREVLHAGDGHVHICAPPDVCKTPSPGGPPIPVPYVNSAADRDLKKGSKRTKIGNKSIAIEGAKLGTSTGDEPGNAGGGLMSSKTKGAMTWQTASPNVRVEGKAVVRFMDVTMHNGNTFNTAFQAAGGTGFAYADDFDGTCPICREGPERHRILENPDIVTRANDIIADLRAEYAKRGRHDSLRVAFKKGRGYMIAVMSCLCNNGEKTWAAASGDMTLDGFVEIAGRHVDTVISGGAVTAQQLWAANRSPRATNFDELDRRWTAINALREDDSRESTGFSAPGYCAAAKLIAGAKGHVPVRMTERYFSPKIEWSATYSVRTTRLSEQQLQALTPLELDLVMRNALAGEVEPMSFRGGPTHAETVASCHTCQELLYMAVCEKDDLPCG</sequence>
<dbReference type="CDD" id="cd14740">
    <property type="entry name" value="PAAR_4"/>
    <property type="match status" value="1"/>
</dbReference>
<dbReference type="OrthoDB" id="9429719at2"/>
<gene>
    <name evidence="2" type="ORF">ENSA5_16250</name>
</gene>
<comment type="caution">
    <text evidence="2">The sequence shown here is derived from an EMBL/GenBank/DDBJ whole genome shotgun (WGS) entry which is preliminary data.</text>
</comment>
<reference evidence="2 3" key="1">
    <citation type="submission" date="2018-03" db="EMBL/GenBank/DDBJ databases">
        <title>Draft Genome Sequences of the Obligatory Marine Myxobacteria Enhygromyxa salina SWB005.</title>
        <authorList>
            <person name="Poehlein A."/>
            <person name="Moghaddam J.A."/>
            <person name="Harms H."/>
            <person name="Alanjari M."/>
            <person name="Koenig G.M."/>
            <person name="Daniel R."/>
            <person name="Schaeberle T.F."/>
        </authorList>
    </citation>
    <scope>NUCLEOTIDE SEQUENCE [LARGE SCALE GENOMIC DNA]</scope>
    <source>
        <strain evidence="2 3">SWB005</strain>
    </source>
</reference>
<name>A0A2S9YE81_9BACT</name>
<keyword evidence="3" id="KW-1185">Reference proteome</keyword>
<evidence type="ECO:0000256" key="1">
    <source>
        <dbReference type="SAM" id="MobiDB-lite"/>
    </source>
</evidence>
<organism evidence="2 3">
    <name type="scientific">Enhygromyxa salina</name>
    <dbReference type="NCBI Taxonomy" id="215803"/>
    <lineage>
        <taxon>Bacteria</taxon>
        <taxon>Pseudomonadati</taxon>
        <taxon>Myxococcota</taxon>
        <taxon>Polyangia</taxon>
        <taxon>Nannocystales</taxon>
        <taxon>Nannocystaceae</taxon>
        <taxon>Enhygromyxa</taxon>
    </lineage>
</organism>
<dbReference type="AlphaFoldDB" id="A0A2S9YE81"/>
<dbReference type="EMBL" id="PVNK01000086">
    <property type="protein sequence ID" value="PRQ03419.1"/>
    <property type="molecule type" value="Genomic_DNA"/>
</dbReference>
<proteinExistence type="predicted"/>
<feature type="region of interest" description="Disordered" evidence="1">
    <location>
        <begin position="72"/>
        <end position="102"/>
    </location>
</feature>
<dbReference type="RefSeq" id="WP_106391088.1">
    <property type="nucleotide sequence ID" value="NZ_PVNK01000086.1"/>
</dbReference>
<protein>
    <submittedName>
        <fullName evidence="2">Uncharacterized protein</fullName>
    </submittedName>
</protein>
<dbReference type="Pfam" id="PF13665">
    <property type="entry name" value="Tox-PAAR-like"/>
    <property type="match status" value="1"/>
</dbReference>
<dbReference type="Proteomes" id="UP000237968">
    <property type="component" value="Unassembled WGS sequence"/>
</dbReference>